<evidence type="ECO:0000313" key="3">
    <source>
        <dbReference type="Proteomes" id="UP001596250"/>
    </source>
</evidence>
<accession>A0ABW1IJT0</accession>
<dbReference type="InterPro" id="IPR001119">
    <property type="entry name" value="SLH_dom"/>
</dbReference>
<dbReference type="Pfam" id="PF00395">
    <property type="entry name" value="SLH"/>
    <property type="match status" value="3"/>
</dbReference>
<keyword evidence="3" id="KW-1185">Reference proteome</keyword>
<dbReference type="EMBL" id="JBHSQV010000013">
    <property type="protein sequence ID" value="MFC5985313.1"/>
    <property type="molecule type" value="Genomic_DNA"/>
</dbReference>
<name>A0ABW1IJT0_9BACL</name>
<dbReference type="PROSITE" id="PS51272">
    <property type="entry name" value="SLH"/>
    <property type="match status" value="3"/>
</dbReference>
<comment type="caution">
    <text evidence="2">The sequence shown here is derived from an EMBL/GenBank/DDBJ whole genome shotgun (WGS) entry which is preliminary data.</text>
</comment>
<feature type="domain" description="SLH" evidence="1">
    <location>
        <begin position="485"/>
        <end position="546"/>
    </location>
</feature>
<sequence length="676" mass="75412">MNMRFGRRKNHRKTGMLLSLIMTIIMAWSVMPPIHMEGAVKYVFSRDTSKVELDGKSLYTYKHHAVWHGFDPSWNTQIFYRNLQTGQELQITDHGQPAKMPVMTELSNGDIVIIWMDKREYAGQTNFNWDVYSYNLTAGIEKKLSSGAAENRVVTADGNYAVWFDARLQITLYNLQTNEASVIGEGYSPIVKDGKVMFNAPSKQELKIYDIASGQTETAVQISGSEYIRLFQFNGERAVWKQRDNATDLYKYVSIESDDPSAVPIDLTQPVKKEREYLNLYIGDKNAAWLEDVGGSPQLFGANLEEHESYQMTFGTERPDVIGFTGDQLVTRSAANLLVYTSIRRMEIPDATFTPSEESSGWFDAQGGVLESTDGTVKVVVPAQAFAERTKVTLKPKSNAEAEDAMTPVTSLWTMEIGGEAKLPLQLHMSYANTDLTAAYVNKLGIYRADEQPDASLEYIGGSADEDSRTVQADVMQSGTYGLFMYEPSFQDVKGHWGQSYIETLAARWKVSGVGEDKFGPNQTLTRAEFTKMLADATGMTVNMEAKANAHFADMSSHWSNPWVAAAVEAGWVNGVDGKFLPNRAITREEMMVMLIQALGYENEAQMTDQEMNQLLQFNDAKQISGWAKQAAALAVKHQLIMGSNGLIAPKDISTRAEAAVVMYKVLMERGELVNE</sequence>
<dbReference type="Proteomes" id="UP001596250">
    <property type="component" value="Unassembled WGS sequence"/>
</dbReference>
<feature type="domain" description="SLH" evidence="1">
    <location>
        <begin position="547"/>
        <end position="609"/>
    </location>
</feature>
<evidence type="ECO:0000313" key="2">
    <source>
        <dbReference type="EMBL" id="MFC5985313.1"/>
    </source>
</evidence>
<dbReference type="SUPFAM" id="SSF69304">
    <property type="entry name" value="Tricorn protease N-terminal domain"/>
    <property type="match status" value="1"/>
</dbReference>
<gene>
    <name evidence="2" type="ORF">ACFPXP_02405</name>
</gene>
<evidence type="ECO:0000259" key="1">
    <source>
        <dbReference type="PROSITE" id="PS51272"/>
    </source>
</evidence>
<proteinExistence type="predicted"/>
<reference evidence="3" key="1">
    <citation type="journal article" date="2019" name="Int. J. Syst. Evol. Microbiol.">
        <title>The Global Catalogue of Microorganisms (GCM) 10K type strain sequencing project: providing services to taxonomists for standard genome sequencing and annotation.</title>
        <authorList>
            <consortium name="The Broad Institute Genomics Platform"/>
            <consortium name="The Broad Institute Genome Sequencing Center for Infectious Disease"/>
            <person name="Wu L."/>
            <person name="Ma J."/>
        </authorList>
    </citation>
    <scope>NUCLEOTIDE SEQUENCE [LARGE SCALE GENOMIC DNA]</scope>
    <source>
        <strain evidence="3">CCM 8749</strain>
    </source>
</reference>
<dbReference type="PANTHER" id="PTHR36842">
    <property type="entry name" value="PROTEIN TOLB HOMOLOG"/>
    <property type="match status" value="1"/>
</dbReference>
<organism evidence="2 3">
    <name type="scientific">Marinicrinis lubricantis</name>
    <dbReference type="NCBI Taxonomy" id="2086470"/>
    <lineage>
        <taxon>Bacteria</taxon>
        <taxon>Bacillati</taxon>
        <taxon>Bacillota</taxon>
        <taxon>Bacilli</taxon>
        <taxon>Bacillales</taxon>
        <taxon>Paenibacillaceae</taxon>
    </lineage>
</organism>
<protein>
    <submittedName>
        <fullName evidence="2">S-layer homology domain-containing protein</fullName>
    </submittedName>
</protein>
<dbReference type="RefSeq" id="WP_379892031.1">
    <property type="nucleotide sequence ID" value="NZ_CBCSCT010000022.1"/>
</dbReference>
<feature type="domain" description="SLH" evidence="1">
    <location>
        <begin position="615"/>
        <end position="676"/>
    </location>
</feature>
<dbReference type="PANTHER" id="PTHR36842:SF1">
    <property type="entry name" value="PROTEIN TOLB"/>
    <property type="match status" value="1"/>
</dbReference>